<dbReference type="PANTHER" id="PTHR12388:SF0">
    <property type="entry name" value="MITOCHONDRIAL IMPORT INNER MEMBRANE TRANSLOCASE SUBUNIT TIM16"/>
    <property type="match status" value="1"/>
</dbReference>
<name>U4UR73_DENPD</name>
<dbReference type="Proteomes" id="UP000030742">
    <property type="component" value="Unassembled WGS sequence"/>
</dbReference>
<dbReference type="InterPro" id="IPR005341">
    <property type="entry name" value="Tim16"/>
</dbReference>
<reference evidence="5 6" key="1">
    <citation type="journal article" date="2013" name="Genome Biol.">
        <title>Draft genome of the mountain pine beetle, Dendroctonus ponderosae Hopkins, a major forest pest.</title>
        <authorList>
            <person name="Keeling C.I."/>
            <person name="Yuen M.M."/>
            <person name="Liao N.Y."/>
            <person name="Docking T.R."/>
            <person name="Chan S.K."/>
            <person name="Taylor G.A."/>
            <person name="Palmquist D.L."/>
            <person name="Jackman S.D."/>
            <person name="Nguyen A."/>
            <person name="Li M."/>
            <person name="Henderson H."/>
            <person name="Janes J.K."/>
            <person name="Zhao Y."/>
            <person name="Pandoh P."/>
            <person name="Moore R."/>
            <person name="Sperling F.A."/>
            <person name="Huber D.P."/>
            <person name="Birol I."/>
            <person name="Jones S.J."/>
            <person name="Bohlmann J."/>
        </authorList>
    </citation>
    <scope>NUCLEOTIDE SEQUENCE</scope>
</reference>
<protein>
    <submittedName>
        <fullName evidence="5">Uncharacterized protein</fullName>
    </submittedName>
</protein>
<evidence type="ECO:0000256" key="1">
    <source>
        <dbReference type="ARBA" id="ARBA00004273"/>
    </source>
</evidence>
<dbReference type="PANTHER" id="PTHR12388">
    <property type="entry name" value="MITOCHONDRIA ASSOCIATED GRANULOCYTE MACROPHAGE CSF SIGNALING MOLECULE"/>
    <property type="match status" value="1"/>
</dbReference>
<gene>
    <name evidence="5" type="ORF">D910_09878</name>
</gene>
<proteinExistence type="predicted"/>
<dbReference type="GO" id="GO:0005744">
    <property type="term" value="C:TIM23 mitochondrial import inner membrane translocase complex"/>
    <property type="evidence" value="ECO:0007669"/>
    <property type="project" value="InterPro"/>
</dbReference>
<keyword evidence="4" id="KW-0472">Membrane</keyword>
<dbReference type="GO" id="GO:0030150">
    <property type="term" value="P:protein import into mitochondrial matrix"/>
    <property type="evidence" value="ECO:0007669"/>
    <property type="project" value="InterPro"/>
</dbReference>
<comment type="subcellular location">
    <subcellularLocation>
        <location evidence="1">Mitochondrion inner membrane</location>
    </subcellularLocation>
</comment>
<keyword evidence="2" id="KW-0999">Mitochondrion inner membrane</keyword>
<keyword evidence="3" id="KW-0496">Mitochondrion</keyword>
<organism evidence="5 6">
    <name type="scientific">Dendroctonus ponderosae</name>
    <name type="common">Mountain pine beetle</name>
    <dbReference type="NCBI Taxonomy" id="77166"/>
    <lineage>
        <taxon>Eukaryota</taxon>
        <taxon>Metazoa</taxon>
        <taxon>Ecdysozoa</taxon>
        <taxon>Arthropoda</taxon>
        <taxon>Hexapoda</taxon>
        <taxon>Insecta</taxon>
        <taxon>Pterygota</taxon>
        <taxon>Neoptera</taxon>
        <taxon>Endopterygota</taxon>
        <taxon>Coleoptera</taxon>
        <taxon>Polyphaga</taxon>
        <taxon>Cucujiformia</taxon>
        <taxon>Curculionidae</taxon>
        <taxon>Scolytinae</taxon>
        <taxon>Dendroctonus</taxon>
    </lineage>
</organism>
<evidence type="ECO:0000313" key="5">
    <source>
        <dbReference type="EMBL" id="ERL92565.1"/>
    </source>
</evidence>
<dbReference type="AlphaFoldDB" id="U4UR73"/>
<dbReference type="OrthoDB" id="10262892at2759"/>
<evidence type="ECO:0000256" key="4">
    <source>
        <dbReference type="ARBA" id="ARBA00023136"/>
    </source>
</evidence>
<sequence length="106" mass="11865">MSHNRLCRAQKSKKVFYIKVQNKMAKYIAQLIIAGTQVVGRAFARALKQEIEASQQAAQRLGNAKTRTERVANQKLGLTLDEAKQILNISKLSKEDIDEKTALHAS</sequence>
<evidence type="ECO:0000313" key="6">
    <source>
        <dbReference type="Proteomes" id="UP000030742"/>
    </source>
</evidence>
<accession>U4UR73</accession>
<dbReference type="EMBL" id="KB632330">
    <property type="protein sequence ID" value="ERL92565.1"/>
    <property type="molecule type" value="Genomic_DNA"/>
</dbReference>
<evidence type="ECO:0000256" key="3">
    <source>
        <dbReference type="ARBA" id="ARBA00023128"/>
    </source>
</evidence>
<dbReference type="Pfam" id="PF03656">
    <property type="entry name" value="Pam16"/>
    <property type="match status" value="1"/>
</dbReference>
<evidence type="ECO:0000256" key="2">
    <source>
        <dbReference type="ARBA" id="ARBA00022792"/>
    </source>
</evidence>